<dbReference type="AlphaFoldDB" id="A0AAF0TCK3"/>
<accession>A0AAF0TCK3</accession>
<gene>
    <name evidence="1" type="ORF">MTR67_007221</name>
</gene>
<organism evidence="1 2">
    <name type="scientific">Solanum verrucosum</name>
    <dbReference type="NCBI Taxonomy" id="315347"/>
    <lineage>
        <taxon>Eukaryota</taxon>
        <taxon>Viridiplantae</taxon>
        <taxon>Streptophyta</taxon>
        <taxon>Embryophyta</taxon>
        <taxon>Tracheophyta</taxon>
        <taxon>Spermatophyta</taxon>
        <taxon>Magnoliopsida</taxon>
        <taxon>eudicotyledons</taxon>
        <taxon>Gunneridae</taxon>
        <taxon>Pentapetalae</taxon>
        <taxon>asterids</taxon>
        <taxon>lamiids</taxon>
        <taxon>Solanales</taxon>
        <taxon>Solanaceae</taxon>
        <taxon>Solanoideae</taxon>
        <taxon>Solaneae</taxon>
        <taxon>Solanum</taxon>
    </lineage>
</organism>
<dbReference type="EMBL" id="CP133613">
    <property type="protein sequence ID" value="WMV13836.1"/>
    <property type="molecule type" value="Genomic_DNA"/>
</dbReference>
<proteinExistence type="predicted"/>
<dbReference type="Proteomes" id="UP001234989">
    <property type="component" value="Chromosome 2"/>
</dbReference>
<evidence type="ECO:0000313" key="2">
    <source>
        <dbReference type="Proteomes" id="UP001234989"/>
    </source>
</evidence>
<protein>
    <submittedName>
        <fullName evidence="1">Uncharacterized protein</fullName>
    </submittedName>
</protein>
<name>A0AAF0TCK3_SOLVR</name>
<evidence type="ECO:0000313" key="1">
    <source>
        <dbReference type="EMBL" id="WMV13836.1"/>
    </source>
</evidence>
<reference evidence="1" key="1">
    <citation type="submission" date="2023-08" db="EMBL/GenBank/DDBJ databases">
        <title>A de novo genome assembly of Solanum verrucosum Schlechtendal, a Mexican diploid species geographically isolated from the other diploid A-genome species in potato relatives.</title>
        <authorList>
            <person name="Hosaka K."/>
        </authorList>
    </citation>
    <scope>NUCLEOTIDE SEQUENCE</scope>
    <source>
        <tissue evidence="1">Young leaves</tissue>
    </source>
</reference>
<sequence>MGMSVFQAANGFKVMNLGMPSSKIYSIGQVKVKRSDVTGGIGYTSSNT</sequence>
<keyword evidence="2" id="KW-1185">Reference proteome</keyword>
<feature type="non-terminal residue" evidence="1">
    <location>
        <position position="48"/>
    </location>
</feature>